<name>A0AAW9CN54_BURTH</name>
<evidence type="ECO:0000313" key="1">
    <source>
        <dbReference type="EMBL" id="MDW9251577.1"/>
    </source>
</evidence>
<sequence>MSEINEQPSAFDWLETEISAVDCWYRGDPSYEHDAYWMKERALKLVQEAKAIFAPGGEADALMVLEKLAADADAGKAKIPSGTRTMLDAALIKAGRKAAPEPVRVVTIAGVDR</sequence>
<comment type="caution">
    <text evidence="1">The sequence shown here is derived from an EMBL/GenBank/DDBJ whole genome shotgun (WGS) entry which is preliminary data.</text>
</comment>
<proteinExistence type="predicted"/>
<accession>A0AAW9CN54</accession>
<dbReference type="Proteomes" id="UP001272137">
    <property type="component" value="Unassembled WGS sequence"/>
</dbReference>
<protein>
    <submittedName>
        <fullName evidence="1">Uncharacterized protein</fullName>
    </submittedName>
</protein>
<reference evidence="1" key="1">
    <citation type="submission" date="2018-08" db="EMBL/GenBank/DDBJ databases">
        <title>Identification of Burkholderia cepacia strains that express a Burkholderia pseudomallei-like capsular polysaccharide.</title>
        <authorList>
            <person name="Burtnick M.N."/>
            <person name="Vongsouvath M."/>
            <person name="Newton P."/>
            <person name="Wuthiekanun V."/>
            <person name="Limmathurotsakul D."/>
            <person name="Brett P.J."/>
            <person name="Chantratita N."/>
            <person name="Dance D.A."/>
        </authorList>
    </citation>
    <scope>NUCLEOTIDE SEQUENCE</scope>
    <source>
        <strain evidence="1">SBXCC001</strain>
    </source>
</reference>
<organism evidence="1 2">
    <name type="scientific">Burkholderia thailandensis</name>
    <dbReference type="NCBI Taxonomy" id="57975"/>
    <lineage>
        <taxon>Bacteria</taxon>
        <taxon>Pseudomonadati</taxon>
        <taxon>Pseudomonadota</taxon>
        <taxon>Betaproteobacteria</taxon>
        <taxon>Burkholderiales</taxon>
        <taxon>Burkholderiaceae</taxon>
        <taxon>Burkholderia</taxon>
        <taxon>pseudomallei group</taxon>
    </lineage>
</organism>
<gene>
    <name evidence="1" type="ORF">C7S16_6614</name>
</gene>
<evidence type="ECO:0000313" key="2">
    <source>
        <dbReference type="Proteomes" id="UP001272137"/>
    </source>
</evidence>
<dbReference type="RefSeq" id="WP_318826104.1">
    <property type="nucleotide sequence ID" value="NZ_QXCT01000001.1"/>
</dbReference>
<dbReference type="AlphaFoldDB" id="A0AAW9CN54"/>
<dbReference type="EMBL" id="QXCT01000001">
    <property type="protein sequence ID" value="MDW9251577.1"/>
    <property type="molecule type" value="Genomic_DNA"/>
</dbReference>